<feature type="chain" id="PRO_5040439784" evidence="8">
    <location>
        <begin position="28"/>
        <end position="553"/>
    </location>
</feature>
<evidence type="ECO:0000256" key="5">
    <source>
        <dbReference type="RuleBase" id="RU003833"/>
    </source>
</evidence>
<dbReference type="InterPro" id="IPR000407">
    <property type="entry name" value="GDA1_CD39_NTPase"/>
</dbReference>
<feature type="active site" description="Proton acceptor" evidence="3">
    <location>
        <position position="167"/>
    </location>
</feature>
<accession>A0A5K4F243</accession>
<dbReference type="GO" id="GO:0004382">
    <property type="term" value="F:GDP phosphatase activity"/>
    <property type="evidence" value="ECO:0007669"/>
    <property type="project" value="TreeGrafter"/>
</dbReference>
<comment type="similarity">
    <text evidence="1 5">Belongs to the GDA1/CD39 NTPase family.</text>
</comment>
<keyword evidence="7" id="KW-1133">Transmembrane helix</keyword>
<evidence type="ECO:0000256" key="2">
    <source>
        <dbReference type="ARBA" id="ARBA00022801"/>
    </source>
</evidence>
<keyword evidence="8" id="KW-0732">Signal</keyword>
<dbReference type="Pfam" id="PF01150">
    <property type="entry name" value="GDA1_CD39"/>
    <property type="match status" value="1"/>
</dbReference>
<dbReference type="ExpressionAtlas" id="A0A5K4F243">
    <property type="expression patterns" value="baseline and differential"/>
</dbReference>
<dbReference type="InParanoid" id="A0A5K4F243"/>
<dbReference type="AlphaFoldDB" id="A0A5K4F243"/>
<keyword evidence="4" id="KW-0067">ATP-binding</keyword>
<keyword evidence="7" id="KW-0812">Transmembrane</keyword>
<evidence type="ECO:0000256" key="3">
    <source>
        <dbReference type="PIRSR" id="PIRSR600407-1"/>
    </source>
</evidence>
<dbReference type="Gene3D" id="3.30.420.40">
    <property type="match status" value="1"/>
</dbReference>
<evidence type="ECO:0000256" key="6">
    <source>
        <dbReference type="SAM" id="MobiDB-lite"/>
    </source>
</evidence>
<dbReference type="PANTHER" id="PTHR11782">
    <property type="entry name" value="ADENOSINE/GUANOSINE DIPHOSPHATASE"/>
    <property type="match status" value="1"/>
</dbReference>
<dbReference type="PROSITE" id="PS01238">
    <property type="entry name" value="GDA1_CD39_NTPASE"/>
    <property type="match status" value="1"/>
</dbReference>
<dbReference type="Gene3D" id="3.30.420.150">
    <property type="entry name" value="Exopolyphosphatase. Domain 2"/>
    <property type="match status" value="1"/>
</dbReference>
<feature type="transmembrane region" description="Helical" evidence="7">
    <location>
        <begin position="488"/>
        <end position="510"/>
    </location>
</feature>
<keyword evidence="7" id="KW-0472">Membrane</keyword>
<evidence type="ECO:0000256" key="1">
    <source>
        <dbReference type="ARBA" id="ARBA00009283"/>
    </source>
</evidence>
<dbReference type="Proteomes" id="UP000008854">
    <property type="component" value="Unassembled WGS sequence"/>
</dbReference>
<sequence>MSWHTFFTHLNIVILVFFLFEMHTFEAAPVGQNYIIIVDAGSSGSRMFVYTWQIKAESLSGLEDVEILKDVLGNPVVKKKSPGLSSFADKLSDIRDYISALLDYAESHIPRSSQPNTPLFIMATAGMRLLTQTNQDAIWRNVRSHVKSTYKFQFEETYAYTISGVEEGLFGWIAVNYLLGRFRLLPGDEGPVKQPTNGMLDMGGASMQIAYEVQSTDNLPNSLVSEFSVTRNWFSTNQRYKLYVKSYLGYGMNSFRKRYEEYLFQMYGTNSSSKQKASRIEDPCLLEGFNVTSELTPRPVIGEKLDSASDKISVQYTGTGNMSQCMQNVEPLLNLNQSCSPLPCAINNVAQLDPDFDSMKFYGLSEFYYTLETLKLIPPVQYNYSLVLRKIEETCSTPWETYLSTLRNENTNLSEEKFNSFVGFKKLICFKASYLVSAFHKGLHFPTNYEGLIPTLEINKTELQWSLGALLYKLKATTIDEEQKRETILLSVVIFCIVIVLILIAIMLYFTILKCLRTSKQEQNGSITTDMNNIESNVKSNNDTLNQLNDKMP</sequence>
<dbReference type="GO" id="GO:0017111">
    <property type="term" value="F:ribonucleoside triphosphate phosphatase activity"/>
    <property type="evidence" value="ECO:0007669"/>
    <property type="project" value="TreeGrafter"/>
</dbReference>
<dbReference type="WBParaSite" id="Smp_246330.1">
    <property type="protein sequence ID" value="Smp_246330.1"/>
    <property type="gene ID" value="Smp_246330"/>
</dbReference>
<dbReference type="GO" id="GO:0016020">
    <property type="term" value="C:membrane"/>
    <property type="evidence" value="ECO:0007669"/>
    <property type="project" value="TreeGrafter"/>
</dbReference>
<organism evidence="9 10">
    <name type="scientific">Schistosoma mansoni</name>
    <name type="common">Blood fluke</name>
    <dbReference type="NCBI Taxonomy" id="6183"/>
    <lineage>
        <taxon>Eukaryota</taxon>
        <taxon>Metazoa</taxon>
        <taxon>Spiralia</taxon>
        <taxon>Lophotrochozoa</taxon>
        <taxon>Platyhelminthes</taxon>
        <taxon>Trematoda</taxon>
        <taxon>Digenea</taxon>
        <taxon>Strigeidida</taxon>
        <taxon>Schistosomatoidea</taxon>
        <taxon>Schistosomatidae</taxon>
        <taxon>Schistosoma</taxon>
    </lineage>
</organism>
<dbReference type="GO" id="GO:0045134">
    <property type="term" value="F:UDP phosphatase activity"/>
    <property type="evidence" value="ECO:0007669"/>
    <property type="project" value="TreeGrafter"/>
</dbReference>
<keyword evidence="4" id="KW-0547">Nucleotide-binding</keyword>
<evidence type="ECO:0000313" key="9">
    <source>
        <dbReference type="Proteomes" id="UP000008854"/>
    </source>
</evidence>
<dbReference type="STRING" id="6183.A0A5K4F243"/>
<dbReference type="GO" id="GO:0006256">
    <property type="term" value="P:UDP catabolic process"/>
    <property type="evidence" value="ECO:0007669"/>
    <property type="project" value="TreeGrafter"/>
</dbReference>
<dbReference type="GO" id="GO:0046036">
    <property type="term" value="P:CTP metabolic process"/>
    <property type="evidence" value="ECO:0007669"/>
    <property type="project" value="TreeGrafter"/>
</dbReference>
<dbReference type="GO" id="GO:0005794">
    <property type="term" value="C:Golgi apparatus"/>
    <property type="evidence" value="ECO:0007669"/>
    <property type="project" value="TreeGrafter"/>
</dbReference>
<evidence type="ECO:0000256" key="7">
    <source>
        <dbReference type="SAM" id="Phobius"/>
    </source>
</evidence>
<reference evidence="10" key="2">
    <citation type="submission" date="2019-11" db="UniProtKB">
        <authorList>
            <consortium name="WormBaseParasite"/>
        </authorList>
    </citation>
    <scope>IDENTIFICATION</scope>
    <source>
        <strain evidence="10">Puerto Rican</strain>
    </source>
</reference>
<name>A0A5K4F243_SCHMA</name>
<dbReference type="GO" id="GO:0005524">
    <property type="term" value="F:ATP binding"/>
    <property type="evidence" value="ECO:0007669"/>
    <property type="project" value="UniProtKB-KW"/>
</dbReference>
<evidence type="ECO:0000313" key="10">
    <source>
        <dbReference type="WBParaSite" id="Smp_246330.1"/>
    </source>
</evidence>
<proteinExistence type="inferred from homology"/>
<dbReference type="PANTHER" id="PTHR11782:SF121">
    <property type="entry name" value="NUCLEOSIDE-DIPHOSPHATASE MIG-23"/>
    <property type="match status" value="1"/>
</dbReference>
<feature type="binding site" evidence="4">
    <location>
        <begin position="204"/>
        <end position="208"/>
    </location>
    <ligand>
        <name>ATP</name>
        <dbReference type="ChEBI" id="CHEBI:30616"/>
    </ligand>
</feature>
<protein>
    <submittedName>
        <fullName evidence="10">Ectonucleoside triphosphate diphosphohydrolase 1</fullName>
    </submittedName>
</protein>
<reference evidence="9" key="1">
    <citation type="journal article" date="2012" name="PLoS Negl. Trop. Dis.">
        <title>A systematically improved high quality genome and transcriptome of the human blood fluke Schistosoma mansoni.</title>
        <authorList>
            <person name="Protasio A.V."/>
            <person name="Tsai I.J."/>
            <person name="Babbage A."/>
            <person name="Nichol S."/>
            <person name="Hunt M."/>
            <person name="Aslett M.A."/>
            <person name="De Silva N."/>
            <person name="Velarde G.S."/>
            <person name="Anderson T.J."/>
            <person name="Clark R.C."/>
            <person name="Davidson C."/>
            <person name="Dillon G.P."/>
            <person name="Holroyd N.E."/>
            <person name="LoVerde P.T."/>
            <person name="Lloyd C."/>
            <person name="McQuillan J."/>
            <person name="Oliveira G."/>
            <person name="Otto T.D."/>
            <person name="Parker-Manuel S.J."/>
            <person name="Quail M.A."/>
            <person name="Wilson R.A."/>
            <person name="Zerlotini A."/>
            <person name="Dunne D.W."/>
            <person name="Berriman M."/>
        </authorList>
    </citation>
    <scope>NUCLEOTIDE SEQUENCE [LARGE SCALE GENOMIC DNA]</scope>
    <source>
        <strain evidence="9">Puerto Rican</strain>
    </source>
</reference>
<keyword evidence="9" id="KW-1185">Reference proteome</keyword>
<evidence type="ECO:0000256" key="8">
    <source>
        <dbReference type="SAM" id="SignalP"/>
    </source>
</evidence>
<keyword evidence="2 5" id="KW-0378">Hydrolase</keyword>
<feature type="region of interest" description="Disordered" evidence="6">
    <location>
        <begin position="527"/>
        <end position="553"/>
    </location>
</feature>
<evidence type="ECO:0000256" key="4">
    <source>
        <dbReference type="PIRSR" id="PIRSR600407-2"/>
    </source>
</evidence>
<feature type="signal peptide" evidence="8">
    <location>
        <begin position="1"/>
        <end position="27"/>
    </location>
</feature>